<comment type="caution">
    <text evidence="1">The sequence shown here is derived from an EMBL/GenBank/DDBJ whole genome shotgun (WGS) entry which is preliminary data.</text>
</comment>
<evidence type="ECO:0000313" key="1">
    <source>
        <dbReference type="EMBL" id="KKM96067.1"/>
    </source>
</evidence>
<reference evidence="1" key="1">
    <citation type="journal article" date="2015" name="Nature">
        <title>Complex archaea that bridge the gap between prokaryotes and eukaryotes.</title>
        <authorList>
            <person name="Spang A."/>
            <person name="Saw J.H."/>
            <person name="Jorgensen S.L."/>
            <person name="Zaremba-Niedzwiedzka K."/>
            <person name="Martijn J."/>
            <person name="Lind A.E."/>
            <person name="van Eijk R."/>
            <person name="Schleper C."/>
            <person name="Guy L."/>
            <person name="Ettema T.J."/>
        </authorList>
    </citation>
    <scope>NUCLEOTIDE SEQUENCE</scope>
</reference>
<name>A0A0F9PSC9_9ZZZZ</name>
<protein>
    <submittedName>
        <fullName evidence="1">Uncharacterized protein</fullName>
    </submittedName>
</protein>
<proteinExistence type="predicted"/>
<dbReference type="EMBL" id="LAZR01005927">
    <property type="protein sequence ID" value="KKM96067.1"/>
    <property type="molecule type" value="Genomic_DNA"/>
</dbReference>
<dbReference type="AlphaFoldDB" id="A0A0F9PSC9"/>
<gene>
    <name evidence="1" type="ORF">LCGC14_1181690</name>
</gene>
<accession>A0A0F9PSC9</accession>
<sequence>MIVVPKDLKMLAAAERFGELAVDRLWDNEYFPDEAHGLASEIMDREYPEGDWNEEFEAYEDEQGKVMNELWRMFISREYARLQHEEER</sequence>
<organism evidence="1">
    <name type="scientific">marine sediment metagenome</name>
    <dbReference type="NCBI Taxonomy" id="412755"/>
    <lineage>
        <taxon>unclassified sequences</taxon>
        <taxon>metagenomes</taxon>
        <taxon>ecological metagenomes</taxon>
    </lineage>
</organism>